<feature type="region of interest" description="Disordered" evidence="8">
    <location>
        <begin position="153"/>
        <end position="174"/>
    </location>
</feature>
<evidence type="ECO:0000256" key="6">
    <source>
        <dbReference type="PROSITE-ProRule" id="PRU01240"/>
    </source>
</evidence>
<evidence type="ECO:0000313" key="10">
    <source>
        <dbReference type="EMBL" id="GGL21766.1"/>
    </source>
</evidence>
<dbReference type="InterPro" id="IPR026453">
    <property type="entry name" value="PGF_pre_PGF"/>
</dbReference>
<evidence type="ECO:0000256" key="2">
    <source>
        <dbReference type="ARBA" id="ARBA00022670"/>
    </source>
</evidence>
<dbReference type="NCBIfam" id="TIGR04213">
    <property type="entry name" value="PGF_pre_PGF"/>
    <property type="match status" value="1"/>
</dbReference>
<evidence type="ECO:0000256" key="1">
    <source>
        <dbReference type="ARBA" id="ARBA00011073"/>
    </source>
</evidence>
<dbReference type="Pfam" id="PF00082">
    <property type="entry name" value="Peptidase_S8"/>
    <property type="match status" value="1"/>
</dbReference>
<organism evidence="10 11">
    <name type="scientific">Halarchaeum grantii</name>
    <dbReference type="NCBI Taxonomy" id="1193105"/>
    <lineage>
        <taxon>Archaea</taxon>
        <taxon>Methanobacteriati</taxon>
        <taxon>Methanobacteriota</taxon>
        <taxon>Stenosarchaea group</taxon>
        <taxon>Halobacteria</taxon>
        <taxon>Halobacteriales</taxon>
        <taxon>Halobacteriaceae</taxon>
    </lineage>
</organism>
<feature type="compositionally biased region" description="Low complexity" evidence="8">
    <location>
        <begin position="1292"/>
        <end position="1314"/>
    </location>
</feature>
<feature type="region of interest" description="Disordered" evidence="8">
    <location>
        <begin position="1498"/>
        <end position="1536"/>
    </location>
</feature>
<evidence type="ECO:0000313" key="11">
    <source>
        <dbReference type="Proteomes" id="UP000628840"/>
    </source>
</evidence>
<feature type="region of interest" description="Disordered" evidence="8">
    <location>
        <begin position="1291"/>
        <end position="1361"/>
    </location>
</feature>
<dbReference type="GO" id="GO:0004252">
    <property type="term" value="F:serine-type endopeptidase activity"/>
    <property type="evidence" value="ECO:0007669"/>
    <property type="project" value="UniProtKB-UniRule"/>
</dbReference>
<dbReference type="InterPro" id="IPR015500">
    <property type="entry name" value="Peptidase_S8_subtilisin-rel"/>
</dbReference>
<dbReference type="PROSITE" id="PS50093">
    <property type="entry name" value="PKD"/>
    <property type="match status" value="2"/>
</dbReference>
<dbReference type="InterPro" id="IPR022409">
    <property type="entry name" value="PKD/Chitinase_dom"/>
</dbReference>
<dbReference type="PANTHER" id="PTHR43806:SF11">
    <property type="entry name" value="CEREVISIN-RELATED"/>
    <property type="match status" value="1"/>
</dbReference>
<dbReference type="SUPFAM" id="SSF52743">
    <property type="entry name" value="Subtilisin-like"/>
    <property type="match status" value="1"/>
</dbReference>
<dbReference type="PROSITE" id="PS00138">
    <property type="entry name" value="SUBTILASE_SER"/>
    <property type="match status" value="1"/>
</dbReference>
<comment type="similarity">
    <text evidence="1 6 7">Belongs to the peptidase S8 family.</text>
</comment>
<dbReference type="Proteomes" id="UP000628840">
    <property type="component" value="Unassembled WGS sequence"/>
</dbReference>
<keyword evidence="3 6" id="KW-0378">Hydrolase</keyword>
<keyword evidence="2 6" id="KW-0645">Protease</keyword>
<evidence type="ECO:0000256" key="7">
    <source>
        <dbReference type="RuleBase" id="RU003355"/>
    </source>
</evidence>
<dbReference type="EMBL" id="BMPF01000001">
    <property type="protein sequence ID" value="GGL21766.1"/>
    <property type="molecule type" value="Genomic_DNA"/>
</dbReference>
<dbReference type="CDD" id="cd00146">
    <property type="entry name" value="PKD"/>
    <property type="match status" value="1"/>
</dbReference>
<name>A0A830F8J8_9EURY</name>
<dbReference type="InterPro" id="IPR035986">
    <property type="entry name" value="PKD_dom_sf"/>
</dbReference>
<evidence type="ECO:0000256" key="8">
    <source>
        <dbReference type="SAM" id="MobiDB-lite"/>
    </source>
</evidence>
<dbReference type="InterPro" id="IPR050131">
    <property type="entry name" value="Peptidase_S8_subtilisin-like"/>
</dbReference>
<dbReference type="GO" id="GO:0006508">
    <property type="term" value="P:proteolysis"/>
    <property type="evidence" value="ECO:0007669"/>
    <property type="project" value="UniProtKB-KW"/>
</dbReference>
<feature type="compositionally biased region" description="Low complexity" evidence="8">
    <location>
        <begin position="1499"/>
        <end position="1536"/>
    </location>
</feature>
<dbReference type="Gene3D" id="2.60.40.10">
    <property type="entry name" value="Immunoglobulins"/>
    <property type="match status" value="2"/>
</dbReference>
<dbReference type="PROSITE" id="PS00136">
    <property type="entry name" value="SUBTILASE_ASP"/>
    <property type="match status" value="1"/>
</dbReference>
<reference evidence="10 11" key="1">
    <citation type="journal article" date="2019" name="Int. J. Syst. Evol. Microbiol.">
        <title>The Global Catalogue of Microorganisms (GCM) 10K type strain sequencing project: providing services to taxonomists for standard genome sequencing and annotation.</title>
        <authorList>
            <consortium name="The Broad Institute Genomics Platform"/>
            <consortium name="The Broad Institute Genome Sequencing Center for Infectious Disease"/>
            <person name="Wu L."/>
            <person name="Ma J."/>
        </authorList>
    </citation>
    <scope>NUCLEOTIDE SEQUENCE [LARGE SCALE GENOMIC DNA]</scope>
    <source>
        <strain evidence="10 11">JCM 19585</strain>
    </source>
</reference>
<dbReference type="PRINTS" id="PR00723">
    <property type="entry name" value="SUBTILISIN"/>
</dbReference>
<dbReference type="InterPro" id="IPR000209">
    <property type="entry name" value="Peptidase_S8/S53_dom"/>
</dbReference>
<dbReference type="RefSeq" id="WP_188876562.1">
    <property type="nucleotide sequence ID" value="NZ_BMPF01000001.1"/>
</dbReference>
<dbReference type="SUPFAM" id="SSF49299">
    <property type="entry name" value="PKD domain"/>
    <property type="match status" value="2"/>
</dbReference>
<comment type="caution">
    <text evidence="10">The sequence shown here is derived from an EMBL/GenBank/DDBJ whole genome shotgun (WGS) entry which is preliminary data.</text>
</comment>
<evidence type="ECO:0000259" key="9">
    <source>
        <dbReference type="PROSITE" id="PS50093"/>
    </source>
</evidence>
<keyword evidence="4 6" id="KW-0720">Serine protease</keyword>
<feature type="compositionally biased region" description="Basic and acidic residues" evidence="8">
    <location>
        <begin position="153"/>
        <end position="162"/>
    </location>
</feature>
<feature type="domain" description="PKD" evidence="9">
    <location>
        <begin position="1166"/>
        <end position="1212"/>
    </location>
</feature>
<dbReference type="PANTHER" id="PTHR43806">
    <property type="entry name" value="PEPTIDASE S8"/>
    <property type="match status" value="1"/>
</dbReference>
<dbReference type="InterPro" id="IPR000601">
    <property type="entry name" value="PKD_dom"/>
</dbReference>
<feature type="active site" description="Charge relay system" evidence="5 6">
    <location>
        <position position="254"/>
    </location>
</feature>
<feature type="active site" description="Charge relay system" evidence="5 6">
    <location>
        <position position="459"/>
    </location>
</feature>
<sequence length="1554" mass="157754">MRRRSLAALAALAVVLVVASAAAPAAAHASLDAPVPDEAGTAPALDALGASDANTSTVTRTPSAASFEGTVTNVTLVTGQTVHAVTRNGTTRYYTDAATTTYTLRTPRGTYVVPAGVDFETFDPTLFNVDLLRAQGYDDANSTSIPVIVRDADGTGDARRSGEPSAASTDALDSVRGLETERRLGIIGAASTRVAKADAASVAERLRNDGDVAHVTLDVRYHAANAEADRIVDGERARADYGVSGAGVTVAVIDSGIDQTHPDLDEGKVVGEYDLVDGEAPAADETGHGTHVAATIAGSGEASNGTQAGIAPNASLVDVRVFGTGGAPTSRVVAGIEAAVNDSATDIVSMSLGGPAYMLRSNDPYTDAIEAATGEGIPVVVAAGNDGEYLSVQSPGVVADAITVGATDNDGSVASFSSRGPTPRGYYVKPDVVAPGSRVVSANAFYEDGLDYVEKSGTSMATPVTSGVVALVLSKNPALTPREVKSRLVSTADPLGDADAYVQGAGRVNATDALEAVGVNASDDPDPDIVVSPGSTDVGRYTSNTTANATLTVANYGESNATLAMNASLRNVVNPGEGDASVSLNRSTLALAPGERANVTATVRTGSVVGAYAGRVSFDASDATGVFGFARAYAVTVEKHGMGGTNVTDDPVLLYPERNGPFQRPHSVALFDRIGFSDGTVTRYLLTNGTYTALSAGVSESGGNPVITRRTVAIDGNTTVTLDEDDTYAQRVAVANTSTRGRYTRVAATEVETDGDGDAYAYSVSAATGTDGASTVYASNATDLSVEPTWFLGTNADASLDAAGVYYLQRTASGISGANTWTVRESDLARTNVTYARAEAGTTYDVAYRDAYGRTLEAGSLGDRRVQSVYRTAGAALGVVATGADSSWRVGPRALALPAYGTAAEQSVLRQPFTGTYTAWGADGTVTLVPQATQSAYSGVGTPYRDAANDTVRVRVNGSETRVNNTTGTPTLEVPTDDGTTVAIRVNARNDALAQSSRTVSTYEVTYEESADVVPPQLRQVDVERLDATSDAPNGSTVVSVSVVDNASLSAFTVAHANASATTTPFDGDASEWENATLLDATEAGDVHRYAVALNTTGDDGNVSLAVRAVDAGGNAMTSTTFDAFEVHDVPPEPRFALNESGPVEVGETLAYADTSWDNLGVANSTWRFGDGTTANGTVVTHAYDALGTYALTHSVTDTGGHTVSNETAIEVVDLAPTAALTATPSTPRVGESVTLSAADATDTQGIAEYRWDVDGDGTIERTTNASEATITHAYASAATAHPRVTVVDTRGQTASASTTVSVQARATTTTTSNDGGGGGGGGGGGFAGGGSAGTTTTTAPTTTTTTTRTETTASSNGTTVVVSAPVRNGTATVTLTDATSDGVGVTGATLSLTGNASRVTVTVARPTGSAPSGTPALDRSRAVRYFGVEADAGDAAVRSATLHFTVADRALPDGVAPADVTLYRYHGGTWDPLPTASRGGDAYAATTPGFSVFAVGGAPSEATPTPTAAPVETATSPSSTTVAAGETTSGGSPAPGVGAVLVAAAAALLLRRR</sequence>
<dbReference type="CDD" id="cd07487">
    <property type="entry name" value="Peptidases_S8_1"/>
    <property type="match status" value="1"/>
</dbReference>
<dbReference type="InterPro" id="IPR036852">
    <property type="entry name" value="Peptidase_S8/S53_dom_sf"/>
</dbReference>
<dbReference type="PROSITE" id="PS51892">
    <property type="entry name" value="SUBTILASE"/>
    <property type="match status" value="1"/>
</dbReference>
<feature type="active site" description="Charge relay system" evidence="5 6">
    <location>
        <position position="288"/>
    </location>
</feature>
<evidence type="ECO:0000256" key="5">
    <source>
        <dbReference type="PIRSR" id="PIRSR615500-1"/>
    </source>
</evidence>
<protein>
    <recommendedName>
        <fullName evidence="9">PKD domain-containing protein</fullName>
    </recommendedName>
</protein>
<gene>
    <name evidence="10" type="ORF">GCM10009037_01390</name>
</gene>
<dbReference type="SMART" id="SM00089">
    <property type="entry name" value="PKD"/>
    <property type="match status" value="2"/>
</dbReference>
<feature type="compositionally biased region" description="Gly residues" evidence="8">
    <location>
        <begin position="1315"/>
        <end position="1333"/>
    </location>
</feature>
<keyword evidence="11" id="KW-1185">Reference proteome</keyword>
<dbReference type="Pfam" id="PF18911">
    <property type="entry name" value="PKD_4"/>
    <property type="match status" value="1"/>
</dbReference>
<dbReference type="Gene3D" id="3.40.50.200">
    <property type="entry name" value="Peptidase S8/S53 domain"/>
    <property type="match status" value="1"/>
</dbReference>
<dbReference type="InterPro" id="IPR023827">
    <property type="entry name" value="Peptidase_S8_Asp-AS"/>
</dbReference>
<dbReference type="InterPro" id="IPR013783">
    <property type="entry name" value="Ig-like_fold"/>
</dbReference>
<proteinExistence type="inferred from homology"/>
<feature type="domain" description="PKD" evidence="9">
    <location>
        <begin position="1217"/>
        <end position="1310"/>
    </location>
</feature>
<evidence type="ECO:0000256" key="3">
    <source>
        <dbReference type="ARBA" id="ARBA00022801"/>
    </source>
</evidence>
<dbReference type="OrthoDB" id="341609at2157"/>
<feature type="compositionally biased region" description="Low complexity" evidence="8">
    <location>
        <begin position="1334"/>
        <end position="1360"/>
    </location>
</feature>
<evidence type="ECO:0000256" key="4">
    <source>
        <dbReference type="ARBA" id="ARBA00022825"/>
    </source>
</evidence>
<accession>A0A830F8J8</accession>
<dbReference type="InterPro" id="IPR023828">
    <property type="entry name" value="Peptidase_S8_Ser-AS"/>
</dbReference>